<dbReference type="EMBL" id="CP001931">
    <property type="protein sequence ID" value="ADC89131.1"/>
    <property type="molecule type" value="Genomic_DNA"/>
</dbReference>
<dbReference type="SMART" id="SM00327">
    <property type="entry name" value="VWA"/>
    <property type="match status" value="1"/>
</dbReference>
<evidence type="ECO:0000313" key="3">
    <source>
        <dbReference type="Proteomes" id="UP000002043"/>
    </source>
</evidence>
<organism evidence="2 3">
    <name type="scientific">Thermocrinis albus (strain DSM 14484 / JCM 11386 / HI 11/12)</name>
    <dbReference type="NCBI Taxonomy" id="638303"/>
    <lineage>
        <taxon>Bacteria</taxon>
        <taxon>Pseudomonadati</taxon>
        <taxon>Aquificota</taxon>
        <taxon>Aquificia</taxon>
        <taxon>Aquificales</taxon>
        <taxon>Aquificaceae</taxon>
        <taxon>Thermocrinis</taxon>
    </lineage>
</organism>
<proteinExistence type="predicted"/>
<dbReference type="AlphaFoldDB" id="D3SPP4"/>
<feature type="domain" description="VWFA" evidence="1">
    <location>
        <begin position="442"/>
        <end position="621"/>
    </location>
</feature>
<dbReference type="OrthoDB" id="9533at2"/>
<dbReference type="RefSeq" id="WP_012991538.1">
    <property type="nucleotide sequence ID" value="NC_013894.1"/>
</dbReference>
<protein>
    <submittedName>
        <fullName evidence="2">von Willebrand factor type A</fullName>
    </submittedName>
</protein>
<keyword evidence="3" id="KW-1185">Reference proteome</keyword>
<evidence type="ECO:0000313" key="2">
    <source>
        <dbReference type="EMBL" id="ADC89131.1"/>
    </source>
</evidence>
<dbReference type="InterPro" id="IPR036465">
    <property type="entry name" value="vWFA_dom_sf"/>
</dbReference>
<dbReference type="Pfam" id="PF13519">
    <property type="entry name" value="VWA_2"/>
    <property type="match status" value="1"/>
</dbReference>
<dbReference type="SUPFAM" id="SSF53300">
    <property type="entry name" value="vWA-like"/>
    <property type="match status" value="1"/>
</dbReference>
<name>D3SPP4_THEAH</name>
<evidence type="ECO:0000259" key="1">
    <source>
        <dbReference type="PROSITE" id="PS50234"/>
    </source>
</evidence>
<dbReference type="STRING" id="638303.Thal_0497"/>
<dbReference type="Proteomes" id="UP000002043">
    <property type="component" value="Chromosome"/>
</dbReference>
<sequence>MKEKWRVVSHLLEQEYGMKFVPSYEGWGCGYDPMHLPLLEMWARAEVEEVPPAVRKPEGIVFDINQLSRKSEEEILTEIRHEVSLLETNFYLWRLGQREFFRFGYPPTSFLVLYAPLESLKADKRITERHPHSSSYLQQRYLHILSQLEDLYPHHLMALGFIALWTGREDLLSPLVSRQVRSLARAMQEYLSLPDGQAYDVLMEEFFGKYRVLLEEAQELNFVDLLLEEARGRNRQDGHRGRIMTDVLKKLPPHLQDFILKNRDLKAVQIPSDVVKDLVKHIRNLPDWMKDYMKQMSYLNMLERDVSFLRLFLPKTLEVELEHRGFLTFLFKPWQEERSGRSLSSSSHSRKDLSDKDKQFLRETGLTEEEYRSYRLMLKDVLPHVEALRRKFEKLLPKEEEYWWGRYHTGRRLNLKKLSVEVPTGRGRIYQRRVVPERKELAFKLVIDVSSSMRKEEKLVSAMKALLLVAETLSSMGMPLSVDLFSERVMTLKDFDEDYRNFRSKFMQIPSMVGGATNIELALLKAFDHLSSYCKTTHRRGVLILFSDGEPTRGLKGTELKKIIDTMKKEYPLVGVGVGQSRNYIEEYFDRTAIKVSDISRLPSAFSFVLENYFRRLTSVD</sequence>
<dbReference type="KEGG" id="tal:Thal_0497"/>
<dbReference type="Gene3D" id="3.40.50.410">
    <property type="entry name" value="von Willebrand factor, type A domain"/>
    <property type="match status" value="1"/>
</dbReference>
<dbReference type="PROSITE" id="PS50234">
    <property type="entry name" value="VWFA"/>
    <property type="match status" value="1"/>
</dbReference>
<reference evidence="3" key="1">
    <citation type="journal article" date="2010" name="Stand. Genomic Sci.">
        <title>Complete genome sequence of Thermocrinis albus type strain (HI 11/12T).</title>
        <authorList>
            <person name="Wirth R."/>
            <person name="Sikorski J."/>
            <person name="Brambilla E."/>
            <person name="Misra M."/>
            <person name="Lapidus A."/>
            <person name="Copeland A."/>
            <person name="Nolan M."/>
            <person name="Lucas S."/>
            <person name="Chen F."/>
            <person name="Tice H."/>
            <person name="Cheng J.F."/>
            <person name="Han C."/>
            <person name="Detter J.C."/>
            <person name="Tapia R."/>
            <person name="Bruce D."/>
            <person name="Goodwin L."/>
            <person name="Pitluck S."/>
            <person name="Pati A."/>
            <person name="Anderson I."/>
            <person name="Ivanova N."/>
            <person name="Mavromatis K."/>
            <person name="Mikhailova N."/>
            <person name="Chen A."/>
            <person name="Palaniappan K."/>
            <person name="Bilek Y."/>
            <person name="Hader T."/>
            <person name="Land M."/>
            <person name="Hauser L."/>
            <person name="Chang Y.J."/>
            <person name="Jeffries C.D."/>
            <person name="Tindall B.J."/>
            <person name="Rohde M."/>
            <person name="Goker M."/>
            <person name="Bristow J."/>
            <person name="Eisen J.A."/>
            <person name="Markowitz V."/>
            <person name="Hugenholtz P."/>
            <person name="Kyrpides N.C."/>
            <person name="Klenk H.P."/>
        </authorList>
    </citation>
    <scope>NUCLEOTIDE SEQUENCE [LARGE SCALE GENOMIC DNA]</scope>
    <source>
        <strain evidence="3">DSM 14484 / JCM 11386 / HI 11/12</strain>
    </source>
</reference>
<dbReference type="HOGENOM" id="CLU_454758_0_0_0"/>
<dbReference type="InterPro" id="IPR002035">
    <property type="entry name" value="VWF_A"/>
</dbReference>
<dbReference type="eggNOG" id="COG2304">
    <property type="taxonomic scope" value="Bacteria"/>
</dbReference>
<gene>
    <name evidence="2" type="ordered locus">Thal_0497</name>
</gene>
<accession>D3SPP4</accession>
<dbReference type="CDD" id="cd00198">
    <property type="entry name" value="vWFA"/>
    <property type="match status" value="1"/>
</dbReference>